<reference evidence="2" key="1">
    <citation type="submission" date="2021-03" db="EMBL/GenBank/DDBJ databases">
        <authorList>
            <person name="Bekaert M."/>
        </authorList>
    </citation>
    <scope>NUCLEOTIDE SEQUENCE</scope>
</reference>
<dbReference type="Proteomes" id="UP000683360">
    <property type="component" value="Unassembled WGS sequence"/>
</dbReference>
<organism evidence="2 3">
    <name type="scientific">Mytilus edulis</name>
    <name type="common">Blue mussel</name>
    <dbReference type="NCBI Taxonomy" id="6550"/>
    <lineage>
        <taxon>Eukaryota</taxon>
        <taxon>Metazoa</taxon>
        <taxon>Spiralia</taxon>
        <taxon>Lophotrochozoa</taxon>
        <taxon>Mollusca</taxon>
        <taxon>Bivalvia</taxon>
        <taxon>Autobranchia</taxon>
        <taxon>Pteriomorphia</taxon>
        <taxon>Mytilida</taxon>
        <taxon>Mytiloidea</taxon>
        <taxon>Mytilidae</taxon>
        <taxon>Mytilinae</taxon>
        <taxon>Mytilus</taxon>
    </lineage>
</organism>
<accession>A0A8S3PNE0</accession>
<gene>
    <name evidence="2" type="ORF">MEDL_331</name>
</gene>
<dbReference type="EMBL" id="CAJPWZ010000015">
    <property type="protein sequence ID" value="CAG2184682.1"/>
    <property type="molecule type" value="Genomic_DNA"/>
</dbReference>
<evidence type="ECO:0000256" key="1">
    <source>
        <dbReference type="SAM" id="Coils"/>
    </source>
</evidence>
<feature type="coiled-coil region" evidence="1">
    <location>
        <begin position="43"/>
        <end position="86"/>
    </location>
</feature>
<protein>
    <submittedName>
        <fullName evidence="2">Uncharacterized protein</fullName>
    </submittedName>
</protein>
<sequence length="200" mass="23762">MQRIVQLELKKYQTIVRITTNCFHLELKLVIRGKTISYSSFKKKQRSREEAELESQLNNLNNNENINDKREEITRIELQLRSLRESRIKGAIMRAKAKWQIEGERSTKYFCNLEKRNYIEKVIQKLTLDNGETITDQAKIRAEQKLYYENLYSSKKTLINNTHRANFFSLENPFIKILSDEQNINLEGELKKFGIKNKTN</sequence>
<evidence type="ECO:0000313" key="3">
    <source>
        <dbReference type="Proteomes" id="UP000683360"/>
    </source>
</evidence>
<dbReference type="AlphaFoldDB" id="A0A8S3PNE0"/>
<proteinExistence type="predicted"/>
<keyword evidence="3" id="KW-1185">Reference proteome</keyword>
<name>A0A8S3PNE0_MYTED</name>
<dbReference type="OrthoDB" id="9909359at2759"/>
<keyword evidence="1" id="KW-0175">Coiled coil</keyword>
<evidence type="ECO:0000313" key="2">
    <source>
        <dbReference type="EMBL" id="CAG2184682.1"/>
    </source>
</evidence>
<comment type="caution">
    <text evidence="2">The sequence shown here is derived from an EMBL/GenBank/DDBJ whole genome shotgun (WGS) entry which is preliminary data.</text>
</comment>